<comment type="caution">
    <text evidence="1">The sequence shown here is derived from an EMBL/GenBank/DDBJ whole genome shotgun (WGS) entry which is preliminary data.</text>
</comment>
<protein>
    <submittedName>
        <fullName evidence="1">Uncharacterized protein</fullName>
    </submittedName>
</protein>
<dbReference type="AlphaFoldDB" id="A0A9J6RR75"/>
<dbReference type="EMBL" id="JAPTGG010000013">
    <property type="protein sequence ID" value="MCZ0866557.1"/>
    <property type="molecule type" value="Genomic_DNA"/>
</dbReference>
<accession>A0A9J6RR75</accession>
<evidence type="ECO:0000313" key="1">
    <source>
        <dbReference type="EMBL" id="MCZ0866557.1"/>
    </source>
</evidence>
<gene>
    <name evidence="1" type="ORF">O0V09_15195</name>
</gene>
<reference evidence="1 2" key="1">
    <citation type="submission" date="2022-12" db="EMBL/GenBank/DDBJ databases">
        <title>Dasania phycosphaerae sp. nov., isolated from particulate material of the south coast of Korea.</title>
        <authorList>
            <person name="Jiang Y."/>
        </authorList>
    </citation>
    <scope>NUCLEOTIDE SEQUENCE [LARGE SCALE GENOMIC DNA]</scope>
    <source>
        <strain evidence="1 2">GY-19</strain>
    </source>
</reference>
<proteinExistence type="predicted"/>
<name>A0A9J6RR75_9GAMM</name>
<dbReference type="Proteomes" id="UP001069090">
    <property type="component" value="Unassembled WGS sequence"/>
</dbReference>
<sequence length="186" mass="21153">MDDIQAHKAKKKLKKMLSSKSWNMEGFHANSDIAVNAYVYDPFDSEQIALAGFTEQDLVRLKQIKEPIEAVCGAVDQQFKRYVNASGGGIRKRVEELGVLIGIYMVNTTSYQTLCANEKDGHRHFIILLYRNRHTNECTLRPFGLVSQEPILEAELIKQYAQSVIARDELANPSYFNSSPVVPFRR</sequence>
<evidence type="ECO:0000313" key="2">
    <source>
        <dbReference type="Proteomes" id="UP001069090"/>
    </source>
</evidence>
<keyword evidence="2" id="KW-1185">Reference proteome</keyword>
<organism evidence="1 2">
    <name type="scientific">Dasania phycosphaerae</name>
    <dbReference type="NCBI Taxonomy" id="2950436"/>
    <lineage>
        <taxon>Bacteria</taxon>
        <taxon>Pseudomonadati</taxon>
        <taxon>Pseudomonadota</taxon>
        <taxon>Gammaproteobacteria</taxon>
        <taxon>Cellvibrionales</taxon>
        <taxon>Spongiibacteraceae</taxon>
        <taxon>Dasania</taxon>
    </lineage>
</organism>
<dbReference type="RefSeq" id="WP_268905227.1">
    <property type="nucleotide sequence ID" value="NZ_JAPTGG010000013.1"/>
</dbReference>